<dbReference type="EMBL" id="SBLB01000001">
    <property type="protein sequence ID" value="RYC71305.1"/>
    <property type="molecule type" value="Genomic_DNA"/>
</dbReference>
<evidence type="ECO:0000259" key="2">
    <source>
        <dbReference type="Pfam" id="PF06580"/>
    </source>
</evidence>
<proteinExistence type="predicted"/>
<feature type="transmembrane region" description="Helical" evidence="1">
    <location>
        <begin position="40"/>
        <end position="59"/>
    </location>
</feature>
<dbReference type="GO" id="GO:0000155">
    <property type="term" value="F:phosphorelay sensor kinase activity"/>
    <property type="evidence" value="ECO:0007669"/>
    <property type="project" value="InterPro"/>
</dbReference>
<dbReference type="PANTHER" id="PTHR34220:SF7">
    <property type="entry name" value="SENSOR HISTIDINE KINASE YPDA"/>
    <property type="match status" value="1"/>
</dbReference>
<dbReference type="InterPro" id="IPR050640">
    <property type="entry name" value="Bact_2-comp_sensor_kinase"/>
</dbReference>
<dbReference type="RefSeq" id="WP_129600071.1">
    <property type="nucleotide sequence ID" value="NZ_SBLB01000001.1"/>
</dbReference>
<organism evidence="3 4">
    <name type="scientific">Spirosoma sordidisoli</name>
    <dbReference type="NCBI Taxonomy" id="2502893"/>
    <lineage>
        <taxon>Bacteria</taxon>
        <taxon>Pseudomonadati</taxon>
        <taxon>Bacteroidota</taxon>
        <taxon>Cytophagia</taxon>
        <taxon>Cytophagales</taxon>
        <taxon>Cytophagaceae</taxon>
        <taxon>Spirosoma</taxon>
    </lineage>
</organism>
<keyword evidence="1" id="KW-1133">Transmembrane helix</keyword>
<keyword evidence="3" id="KW-0808">Transferase</keyword>
<protein>
    <submittedName>
        <fullName evidence="3">Histidine kinase</fullName>
    </submittedName>
</protein>
<gene>
    <name evidence="3" type="ORF">EQG79_03945</name>
</gene>
<keyword evidence="3" id="KW-0418">Kinase</keyword>
<dbReference type="InterPro" id="IPR010559">
    <property type="entry name" value="Sig_transdc_His_kin_internal"/>
</dbReference>
<dbReference type="PANTHER" id="PTHR34220">
    <property type="entry name" value="SENSOR HISTIDINE KINASE YPDA"/>
    <property type="match status" value="1"/>
</dbReference>
<feature type="domain" description="Signal transduction histidine kinase internal region" evidence="2">
    <location>
        <begin position="158"/>
        <end position="237"/>
    </location>
</feature>
<sequence length="347" mass="40236">MNELNDKTLRLAGPLILWAVATVFFNLSTLVHATVSPWRFVPYGIVTLYMTWFTVRWLVMQAQRRYAGLERTRQRLIWLVLAGLPVTALLVGARIMLARYWVFANQPDWDTGDVPFMFGIGLFNLAIIVSIYESRYFFRQWLRTKREAEELQRAQLEMQLSSLRSQVQPHFLFNSLNTLQALVKANENPKAMQFIGDLAQVYRYLLQSNDQLLISLESELAFTHAYINLLKTRFEDGLQLDIAINPAYRHYRLPPLTLQLLVENTVKHNVVSTTQPLTIRIYDSDEAFLVVENNLQRRPRSDVASDKKGLLTISQKYRLLNQPDVEIHENATTFEVKVPLIKPLQTP</sequence>
<dbReference type="GO" id="GO:0016020">
    <property type="term" value="C:membrane"/>
    <property type="evidence" value="ECO:0007669"/>
    <property type="project" value="InterPro"/>
</dbReference>
<keyword evidence="1" id="KW-0472">Membrane</keyword>
<keyword evidence="1" id="KW-0812">Transmembrane</keyword>
<keyword evidence="4" id="KW-1185">Reference proteome</keyword>
<comment type="caution">
    <text evidence="3">The sequence shown here is derived from an EMBL/GenBank/DDBJ whole genome shotgun (WGS) entry which is preliminary data.</text>
</comment>
<evidence type="ECO:0000256" key="1">
    <source>
        <dbReference type="SAM" id="Phobius"/>
    </source>
</evidence>
<reference evidence="3 4" key="1">
    <citation type="submission" date="2019-01" db="EMBL/GenBank/DDBJ databases">
        <title>Spirosoma flava sp. nov., a propanil-degrading bacterium isolated from herbicide-contaminated soil.</title>
        <authorList>
            <person name="Zhang L."/>
            <person name="Jiang J.-D."/>
        </authorList>
    </citation>
    <scope>NUCLEOTIDE SEQUENCE [LARGE SCALE GENOMIC DNA]</scope>
    <source>
        <strain evidence="3 4">TY50</strain>
    </source>
</reference>
<name>A0A4Q2UTZ5_9BACT</name>
<evidence type="ECO:0000313" key="3">
    <source>
        <dbReference type="EMBL" id="RYC71305.1"/>
    </source>
</evidence>
<accession>A0A4Q2UTZ5</accession>
<dbReference type="Pfam" id="PF06580">
    <property type="entry name" value="His_kinase"/>
    <property type="match status" value="1"/>
</dbReference>
<dbReference type="AlphaFoldDB" id="A0A4Q2UTZ5"/>
<evidence type="ECO:0000313" key="4">
    <source>
        <dbReference type="Proteomes" id="UP000290407"/>
    </source>
</evidence>
<dbReference type="Proteomes" id="UP000290407">
    <property type="component" value="Unassembled WGS sequence"/>
</dbReference>
<feature type="transmembrane region" description="Helical" evidence="1">
    <location>
        <begin position="12"/>
        <end position="34"/>
    </location>
</feature>
<feature type="transmembrane region" description="Helical" evidence="1">
    <location>
        <begin position="79"/>
        <end position="102"/>
    </location>
</feature>
<feature type="transmembrane region" description="Helical" evidence="1">
    <location>
        <begin position="114"/>
        <end position="132"/>
    </location>
</feature>